<dbReference type="Pfam" id="PF24626">
    <property type="entry name" value="SH3_Tf2-1"/>
    <property type="match status" value="1"/>
</dbReference>
<feature type="domain" description="Integrase catalytic" evidence="2">
    <location>
        <begin position="1"/>
        <end position="81"/>
    </location>
</feature>
<evidence type="ECO:0000313" key="3">
    <source>
        <dbReference type="EMBL" id="KAI5327715.1"/>
    </source>
</evidence>
<evidence type="ECO:0000256" key="1">
    <source>
        <dbReference type="SAM" id="MobiDB-lite"/>
    </source>
</evidence>
<name>A0AAD4Z018_PRUDU</name>
<dbReference type="Gene3D" id="3.30.420.10">
    <property type="entry name" value="Ribonuclease H-like superfamily/Ribonuclease H"/>
    <property type="match status" value="1"/>
</dbReference>
<dbReference type="AlphaFoldDB" id="A0AAD4Z018"/>
<dbReference type="PANTHER" id="PTHR35046">
    <property type="entry name" value="ZINC KNUCKLE (CCHC-TYPE) FAMILY PROTEIN"/>
    <property type="match status" value="1"/>
</dbReference>
<dbReference type="EMBL" id="JAJFAZ020000005">
    <property type="protein sequence ID" value="KAI5327715.1"/>
    <property type="molecule type" value="Genomic_DNA"/>
</dbReference>
<comment type="caution">
    <text evidence="3">The sequence shown here is derived from an EMBL/GenBank/DDBJ whole genome shotgun (WGS) entry which is preliminary data.</text>
</comment>
<evidence type="ECO:0000259" key="2">
    <source>
        <dbReference type="PROSITE" id="PS50994"/>
    </source>
</evidence>
<organism evidence="3 4">
    <name type="scientific">Prunus dulcis</name>
    <name type="common">Almond</name>
    <name type="synonym">Amygdalus dulcis</name>
    <dbReference type="NCBI Taxonomy" id="3755"/>
    <lineage>
        <taxon>Eukaryota</taxon>
        <taxon>Viridiplantae</taxon>
        <taxon>Streptophyta</taxon>
        <taxon>Embryophyta</taxon>
        <taxon>Tracheophyta</taxon>
        <taxon>Spermatophyta</taxon>
        <taxon>Magnoliopsida</taxon>
        <taxon>eudicotyledons</taxon>
        <taxon>Gunneridae</taxon>
        <taxon>Pentapetalae</taxon>
        <taxon>rosids</taxon>
        <taxon>fabids</taxon>
        <taxon>Rosales</taxon>
        <taxon>Rosaceae</taxon>
        <taxon>Amygdaloideae</taxon>
        <taxon>Amygdaleae</taxon>
        <taxon>Prunus</taxon>
    </lineage>
</organism>
<dbReference type="InterPro" id="IPR012337">
    <property type="entry name" value="RNaseH-like_sf"/>
</dbReference>
<evidence type="ECO:0000313" key="4">
    <source>
        <dbReference type="Proteomes" id="UP001054821"/>
    </source>
</evidence>
<gene>
    <name evidence="3" type="ORF">L3X38_027111</name>
</gene>
<dbReference type="Proteomes" id="UP001054821">
    <property type="component" value="Chromosome 5"/>
</dbReference>
<protein>
    <recommendedName>
        <fullName evidence="2">Integrase catalytic domain-containing protein</fullName>
    </recommendedName>
</protein>
<dbReference type="InterPro" id="IPR001584">
    <property type="entry name" value="Integrase_cat-core"/>
</dbReference>
<proteinExistence type="predicted"/>
<sequence>MGTRLQFSSAHHPQTDGQTEVVNRTLGNLLRSLVSSNKTGWSDVLPHAKFAYNQSKNRSIGMSLFESVNGRNPSSPADLIPLLVESRFSGIPMTWLIISRRSKRVSLRLKESNTKYKESADKHRRYKELQEGDLVWINLRNERFPPRKYGKFHDRGGGPYKILKRAGQNAYVLELPNDIGVSPTFNVADLQAYYGENGAPDFDSRSSPFQPEESDAGASQAKLGKPKRSVKPPNYHKDYCPK</sequence>
<dbReference type="InterPro" id="IPR036397">
    <property type="entry name" value="RNaseH_sf"/>
</dbReference>
<dbReference type="InterPro" id="IPR056924">
    <property type="entry name" value="SH3_Tf2-1"/>
</dbReference>
<accession>A0AAD4Z018</accession>
<dbReference type="GO" id="GO:0015074">
    <property type="term" value="P:DNA integration"/>
    <property type="evidence" value="ECO:0007669"/>
    <property type="project" value="InterPro"/>
</dbReference>
<reference evidence="3 4" key="1">
    <citation type="journal article" date="2022" name="G3 (Bethesda)">
        <title>Whole-genome sequence and methylome profiling of the almond [Prunus dulcis (Mill.) D.A. Webb] cultivar 'Nonpareil'.</title>
        <authorList>
            <person name="D'Amico-Willman K.M."/>
            <person name="Ouma W.Z."/>
            <person name="Meulia T."/>
            <person name="Sideli G.M."/>
            <person name="Gradziel T.M."/>
            <person name="Fresnedo-Ramirez J."/>
        </authorList>
    </citation>
    <scope>NUCLEOTIDE SEQUENCE [LARGE SCALE GENOMIC DNA]</scope>
    <source>
        <strain evidence="3">Clone GOH B32 T37-40</strain>
    </source>
</reference>
<keyword evidence="4" id="KW-1185">Reference proteome</keyword>
<feature type="region of interest" description="Disordered" evidence="1">
    <location>
        <begin position="197"/>
        <end position="242"/>
    </location>
</feature>
<dbReference type="GO" id="GO:0003676">
    <property type="term" value="F:nucleic acid binding"/>
    <property type="evidence" value="ECO:0007669"/>
    <property type="project" value="InterPro"/>
</dbReference>
<dbReference type="SUPFAM" id="SSF53098">
    <property type="entry name" value="Ribonuclease H-like"/>
    <property type="match status" value="1"/>
</dbReference>
<dbReference type="PANTHER" id="PTHR35046:SF26">
    <property type="entry name" value="RNA-DIRECTED DNA POLYMERASE"/>
    <property type="match status" value="1"/>
</dbReference>
<dbReference type="PROSITE" id="PS50994">
    <property type="entry name" value="INTEGRASE"/>
    <property type="match status" value="1"/>
</dbReference>